<accession>A0A5J4RC09</accession>
<comment type="caution">
    <text evidence="1">The sequence shown here is derived from an EMBL/GenBank/DDBJ whole genome shotgun (WGS) entry which is preliminary data.</text>
</comment>
<dbReference type="EMBL" id="SNRY01001392">
    <property type="protein sequence ID" value="KAA6331272.1"/>
    <property type="molecule type" value="Genomic_DNA"/>
</dbReference>
<reference evidence="1" key="1">
    <citation type="submission" date="2019-03" db="EMBL/GenBank/DDBJ databases">
        <title>Single cell metagenomics reveals metabolic interactions within the superorganism composed of flagellate Streblomastix strix and complex community of Bacteroidetes bacteria on its surface.</title>
        <authorList>
            <person name="Treitli S.C."/>
            <person name="Kolisko M."/>
            <person name="Husnik F."/>
            <person name="Keeling P."/>
            <person name="Hampl V."/>
        </authorList>
    </citation>
    <scope>NUCLEOTIDE SEQUENCE</scope>
    <source>
        <strain evidence="1">STM</strain>
    </source>
</reference>
<dbReference type="AlphaFoldDB" id="A0A5J4RC09"/>
<gene>
    <name evidence="1" type="ORF">EZS27_020097</name>
</gene>
<evidence type="ECO:0000313" key="1">
    <source>
        <dbReference type="EMBL" id="KAA6331272.1"/>
    </source>
</evidence>
<sequence>MANTTTKTPSQAQMAIRIQFSNIASTYQTMAAFFDGAYTPKPHLVNNYNLLLKYNLNKAPVYFTMSEAEAKACVVAPYKVTQGTLRPIKLEVRGDMLISSIRSPEGFSITEDVTTLGEVSRALLSVNMYMKEGIKYLFLT</sequence>
<name>A0A5J4RC09_9ZZZZ</name>
<organism evidence="1">
    <name type="scientific">termite gut metagenome</name>
    <dbReference type="NCBI Taxonomy" id="433724"/>
    <lineage>
        <taxon>unclassified sequences</taxon>
        <taxon>metagenomes</taxon>
        <taxon>organismal metagenomes</taxon>
    </lineage>
</organism>
<proteinExistence type="predicted"/>
<protein>
    <submittedName>
        <fullName evidence="1">Uncharacterized protein</fullName>
    </submittedName>
</protein>